<sequence length="507" mass="60830">MKTYIFRLKVDNAQDLHHSKLLWQNLDSNTINIAKLQSVKDQVVFFQIETKPNIIKYWYKNSQQEEEQQRRKINLKYGDRIEIDKFNCYNVVLKSEIKSQDHLQYTSMYEQNEQRRKILSFNKKNVIHVPYQNKNLKFLFEHQKQDQNYIEVLFEVLLSNIPQFGNSIQLQIKENDLEYCLFCDFRLYKSEQNIQLKILDRKLIGSDDIIFYKYQTFALEVEKQSTRLDDLIQKSQILDQNLKSVNELNSQFTQIGNFFSVIYQSTKQTIESQNIFSTQIIQNQSKMQEQQLSRTQQINKYDNEKKQNLQQQQNNQIKKDIELNKIKENQKTQQQDFHQSDDEQLESTAPLQPMKIDSNMDQQDYQNLIQKIQEQDQMIKSLKQDYNQQISKLKLSITDLNLQLTKEKEEIEQLKQNNSLKFIQNYRNRRLNTSVSQSKLQSKSTIQFMNLNPIIQQAKIENFKDCQSFRQTNNCMSQIDQNQNNQKKQKIIIKEVNNHNQCFKIEI</sequence>
<keyword evidence="1" id="KW-0175">Coiled coil</keyword>
<gene>
    <name evidence="2" type="ORF">PPRIM_AZ9-3.1.T0820026</name>
</gene>
<organism evidence="2 3">
    <name type="scientific">Paramecium primaurelia</name>
    <dbReference type="NCBI Taxonomy" id="5886"/>
    <lineage>
        <taxon>Eukaryota</taxon>
        <taxon>Sar</taxon>
        <taxon>Alveolata</taxon>
        <taxon>Ciliophora</taxon>
        <taxon>Intramacronucleata</taxon>
        <taxon>Oligohymenophorea</taxon>
        <taxon>Peniculida</taxon>
        <taxon>Parameciidae</taxon>
        <taxon>Paramecium</taxon>
    </lineage>
</organism>
<dbReference type="AlphaFoldDB" id="A0A8S1N7U7"/>
<keyword evidence="3" id="KW-1185">Reference proteome</keyword>
<dbReference type="OMA" id="YENSKNE"/>
<evidence type="ECO:0000256" key="1">
    <source>
        <dbReference type="SAM" id="Coils"/>
    </source>
</evidence>
<dbReference type="EMBL" id="CAJJDM010000085">
    <property type="protein sequence ID" value="CAD8088680.1"/>
    <property type="molecule type" value="Genomic_DNA"/>
</dbReference>
<accession>A0A8S1N7U7</accession>
<evidence type="ECO:0000313" key="3">
    <source>
        <dbReference type="Proteomes" id="UP000688137"/>
    </source>
</evidence>
<proteinExistence type="predicted"/>
<dbReference type="Proteomes" id="UP000688137">
    <property type="component" value="Unassembled WGS sequence"/>
</dbReference>
<comment type="caution">
    <text evidence="2">The sequence shown here is derived from an EMBL/GenBank/DDBJ whole genome shotgun (WGS) entry which is preliminary data.</text>
</comment>
<protein>
    <submittedName>
        <fullName evidence="2">Uncharacterized protein</fullName>
    </submittedName>
</protein>
<feature type="coiled-coil region" evidence="1">
    <location>
        <begin position="365"/>
        <end position="417"/>
    </location>
</feature>
<name>A0A8S1N7U7_PARPR</name>
<reference evidence="2" key="1">
    <citation type="submission" date="2021-01" db="EMBL/GenBank/DDBJ databases">
        <authorList>
            <consortium name="Genoscope - CEA"/>
            <person name="William W."/>
        </authorList>
    </citation>
    <scope>NUCLEOTIDE SEQUENCE</scope>
</reference>
<evidence type="ECO:0000313" key="2">
    <source>
        <dbReference type="EMBL" id="CAD8088680.1"/>
    </source>
</evidence>